<keyword evidence="10" id="KW-1185">Reference proteome</keyword>
<feature type="transmembrane region" description="Helical" evidence="8">
    <location>
        <begin position="180"/>
        <end position="204"/>
    </location>
</feature>
<evidence type="ECO:0000256" key="8">
    <source>
        <dbReference type="SAM" id="Phobius"/>
    </source>
</evidence>
<dbReference type="Pfam" id="PF01457">
    <property type="entry name" value="Peptidase_M8"/>
    <property type="match status" value="1"/>
</dbReference>
<dbReference type="EMBL" id="OZ035841">
    <property type="protein sequence ID" value="CAL1590821.1"/>
    <property type="molecule type" value="Genomic_DNA"/>
</dbReference>
<dbReference type="GO" id="GO:0006508">
    <property type="term" value="P:proteolysis"/>
    <property type="evidence" value="ECO:0007669"/>
    <property type="project" value="UniProtKB-KW"/>
</dbReference>
<dbReference type="GO" id="GO:0007155">
    <property type="term" value="P:cell adhesion"/>
    <property type="evidence" value="ECO:0007669"/>
    <property type="project" value="InterPro"/>
</dbReference>
<keyword evidence="2 7" id="KW-0645">Protease</keyword>
<sequence>MFLLGEGNEFGSILTCKQNSSFFCSGSGFGCHYLHLHKGQCQSDPYLDGCRIYKPIQNRSECWMVENVPESSQDEMFGSDSRCFVSSLSSQGGVLNTSTVGRCYRHRCTGLNQYQVKVRDSDWVNCPAGGTVQIEGYAGSVWCPDRRLCVPNVSIQSHILGDYSKSQQPIVVGSIWRSPALLSALVLLAPLFLLLLLLLLLLLVNVSVSCRCCKVRVHSLQQEQHMHPTRA</sequence>
<dbReference type="Proteomes" id="UP001497482">
    <property type="component" value="Chromosome 19"/>
</dbReference>
<evidence type="ECO:0000313" key="9">
    <source>
        <dbReference type="EMBL" id="CAL1590821.1"/>
    </source>
</evidence>
<dbReference type="Gene3D" id="2.30.34.10">
    <property type="entry name" value="Leishmanolysin domain 4"/>
    <property type="match status" value="1"/>
</dbReference>
<keyword evidence="3 7" id="KW-0479">Metal-binding</keyword>
<dbReference type="InterPro" id="IPR001577">
    <property type="entry name" value="Peptidase_M8"/>
</dbReference>
<evidence type="ECO:0000256" key="5">
    <source>
        <dbReference type="ARBA" id="ARBA00022833"/>
    </source>
</evidence>
<accession>A0AAV2KLL1</accession>
<keyword evidence="4 7" id="KW-0378">Hydrolase</keyword>
<dbReference type="GO" id="GO:0004222">
    <property type="term" value="F:metalloendopeptidase activity"/>
    <property type="evidence" value="ECO:0007669"/>
    <property type="project" value="UniProtKB-UniRule"/>
</dbReference>
<dbReference type="AlphaFoldDB" id="A0AAV2KLL1"/>
<dbReference type="SUPFAM" id="SSF55486">
    <property type="entry name" value="Metalloproteases ('zincins'), catalytic domain"/>
    <property type="match status" value="1"/>
</dbReference>
<dbReference type="GO" id="GO:0016020">
    <property type="term" value="C:membrane"/>
    <property type="evidence" value="ECO:0007669"/>
    <property type="project" value="InterPro"/>
</dbReference>
<reference evidence="9 10" key="1">
    <citation type="submission" date="2024-04" db="EMBL/GenBank/DDBJ databases">
        <authorList>
            <person name="Waldvogel A.-M."/>
            <person name="Schoenle A."/>
        </authorList>
    </citation>
    <scope>NUCLEOTIDE SEQUENCE [LARGE SCALE GENOMIC DNA]</scope>
</reference>
<evidence type="ECO:0000256" key="7">
    <source>
        <dbReference type="RuleBase" id="RU366077"/>
    </source>
</evidence>
<keyword evidence="6 7" id="KW-0482">Metalloprotease</keyword>
<evidence type="ECO:0000256" key="1">
    <source>
        <dbReference type="ARBA" id="ARBA00005860"/>
    </source>
</evidence>
<dbReference type="GO" id="GO:0046872">
    <property type="term" value="F:metal ion binding"/>
    <property type="evidence" value="ECO:0007669"/>
    <property type="project" value="UniProtKB-KW"/>
</dbReference>
<evidence type="ECO:0000313" key="10">
    <source>
        <dbReference type="Proteomes" id="UP001497482"/>
    </source>
</evidence>
<dbReference type="EC" id="3.4.24.-" evidence="7"/>
<keyword evidence="8" id="KW-0812">Transmembrane</keyword>
<organism evidence="9 10">
    <name type="scientific">Knipowitschia caucasica</name>
    <name type="common">Caucasian dwarf goby</name>
    <name type="synonym">Pomatoschistus caucasicus</name>
    <dbReference type="NCBI Taxonomy" id="637954"/>
    <lineage>
        <taxon>Eukaryota</taxon>
        <taxon>Metazoa</taxon>
        <taxon>Chordata</taxon>
        <taxon>Craniata</taxon>
        <taxon>Vertebrata</taxon>
        <taxon>Euteleostomi</taxon>
        <taxon>Actinopterygii</taxon>
        <taxon>Neopterygii</taxon>
        <taxon>Teleostei</taxon>
        <taxon>Neoteleostei</taxon>
        <taxon>Acanthomorphata</taxon>
        <taxon>Gobiaria</taxon>
        <taxon>Gobiiformes</taxon>
        <taxon>Gobioidei</taxon>
        <taxon>Gobiidae</taxon>
        <taxon>Gobiinae</taxon>
        <taxon>Knipowitschia</taxon>
    </lineage>
</organism>
<evidence type="ECO:0000256" key="6">
    <source>
        <dbReference type="ARBA" id="ARBA00023049"/>
    </source>
</evidence>
<keyword evidence="5 7" id="KW-0862">Zinc</keyword>
<gene>
    <name evidence="9" type="ORF">KC01_LOCUS20270</name>
</gene>
<evidence type="ECO:0000256" key="2">
    <source>
        <dbReference type="ARBA" id="ARBA00022670"/>
    </source>
</evidence>
<protein>
    <recommendedName>
        <fullName evidence="7">Leishmanolysin-like peptidase</fullName>
        <ecNumber evidence="7">3.4.24.-</ecNumber>
    </recommendedName>
</protein>
<proteinExistence type="inferred from homology"/>
<keyword evidence="8" id="KW-1133">Transmembrane helix</keyword>
<keyword evidence="8" id="KW-0472">Membrane</keyword>
<evidence type="ECO:0000256" key="3">
    <source>
        <dbReference type="ARBA" id="ARBA00022723"/>
    </source>
</evidence>
<evidence type="ECO:0000256" key="4">
    <source>
        <dbReference type="ARBA" id="ARBA00022801"/>
    </source>
</evidence>
<comment type="cofactor">
    <cofactor evidence="7">
        <name>Zn(2+)</name>
        <dbReference type="ChEBI" id="CHEBI:29105"/>
    </cofactor>
    <text evidence="7">Binds 1 zinc ion per subunit.</text>
</comment>
<name>A0AAV2KLL1_KNICA</name>
<comment type="similarity">
    <text evidence="1 7">Belongs to the peptidase M8 family.</text>
</comment>